<evidence type="ECO:0000313" key="1">
    <source>
        <dbReference type="EMBL" id="ABS03173.1"/>
    </source>
</evidence>
<keyword evidence="2" id="KW-1185">Reference proteome</keyword>
<dbReference type="HOGENOM" id="CLU_2206503_0_0_11"/>
<dbReference type="EMBL" id="CP000750">
    <property type="protein sequence ID" value="ABS03173.1"/>
    <property type="molecule type" value="Genomic_DNA"/>
</dbReference>
<accession>A6W8N4</accession>
<protein>
    <submittedName>
        <fullName evidence="1">Uncharacterized protein</fullName>
    </submittedName>
</protein>
<proteinExistence type="predicted"/>
<organism evidence="1 2">
    <name type="scientific">Kineococcus radiotolerans (strain ATCC BAA-149 / DSM 14245 / SRS30216)</name>
    <dbReference type="NCBI Taxonomy" id="266940"/>
    <lineage>
        <taxon>Bacteria</taxon>
        <taxon>Bacillati</taxon>
        <taxon>Actinomycetota</taxon>
        <taxon>Actinomycetes</taxon>
        <taxon>Kineosporiales</taxon>
        <taxon>Kineosporiaceae</taxon>
        <taxon>Kineococcus</taxon>
    </lineage>
</organism>
<evidence type="ECO:0000313" key="2">
    <source>
        <dbReference type="Proteomes" id="UP000001116"/>
    </source>
</evidence>
<dbReference type="KEGG" id="kra:Krad_1687"/>
<reference evidence="2" key="1">
    <citation type="journal article" date="2008" name="PLoS ONE">
        <title>Survival in nuclear waste, extreme resistance, and potential applications gleaned from the genome sequence of Kineococcus radiotolerans SRS30216.</title>
        <authorList>
            <person name="Bagwell C.E."/>
            <person name="Bhat S."/>
            <person name="Hawkins G.M."/>
            <person name="Smith B.W."/>
            <person name="Biswas T."/>
            <person name="Hoover T.R."/>
            <person name="Saunders E."/>
            <person name="Han C.S."/>
            <person name="Tsodikov O.V."/>
            <person name="Shimkets L.J."/>
        </authorList>
    </citation>
    <scope>NUCLEOTIDE SEQUENCE [LARGE SCALE GENOMIC DNA]</scope>
    <source>
        <strain evidence="2">ATCC BAA-149 / DSM 14245 / SRS30216</strain>
    </source>
</reference>
<dbReference type="Proteomes" id="UP000001116">
    <property type="component" value="Chromosome"/>
</dbReference>
<dbReference type="AlphaFoldDB" id="A6W8N4"/>
<name>A6W8N4_KINRD</name>
<dbReference type="RefSeq" id="WP_011981688.1">
    <property type="nucleotide sequence ID" value="NC_009664.2"/>
</dbReference>
<gene>
    <name evidence="1" type="ordered locus">Krad_1687</name>
</gene>
<dbReference type="STRING" id="266940.Krad_1687"/>
<sequence>MNDGSARSRLIDVIAQVHADDEGVTQPVFVDHADHLFADKVLAALASAGYDVVPRVEAWDWGVRFLDVPGIDQQFPSEEAARDRCRHPHARPVLLRRRRAGQWEVAL</sequence>